<dbReference type="OrthoDB" id="9792792at2"/>
<dbReference type="AlphaFoldDB" id="A0A1T4W5Y2"/>
<dbReference type="PANTHER" id="PTHR13799:SF14">
    <property type="entry name" value="GTP CYCLOHYDROLASE 1 TYPE 2 HOMOLOG"/>
    <property type="match status" value="1"/>
</dbReference>
<dbReference type="EMBL" id="FUYA01000005">
    <property type="protein sequence ID" value="SKA72714.1"/>
    <property type="molecule type" value="Genomic_DNA"/>
</dbReference>
<dbReference type="FunFam" id="3.40.1390.30:FF:000001">
    <property type="entry name" value="GTP cyclohydrolase 1 type 2"/>
    <property type="match status" value="1"/>
</dbReference>
<dbReference type="STRING" id="1121442.SAMN02745702_01673"/>
<sequence>MHITDVLSLIEATAPLSGAASWDKSGVQIAGSVDSVKRLAVTLDPTPHAIQEALDWGADCILTHHPLAMSPRFLDTPGPFLDVARMVLSRGAWLYASHTSLDAQPDGPAGWLARELGLLNLSVLEQTDPNNANVGFGFVGDLPAPLAWDDFAKELGHCVPRDFWVTGRTHPEFIQTVSYCTGSGASLLDAASAAGADVHITGDVKYHQALDASLFFVDVGHFSLEEKMIHIFADELSASLSESGISVHFIPGTEPFALHAGN</sequence>
<keyword evidence="4 5" id="KW-0479">Metal-binding</keyword>
<evidence type="ECO:0000256" key="4">
    <source>
        <dbReference type="ARBA" id="ARBA00022723"/>
    </source>
</evidence>
<protein>
    <recommendedName>
        <fullName evidence="3">GTP cyclohydrolase 1 type 2 homolog</fullName>
    </recommendedName>
</protein>
<dbReference type="GO" id="GO:0005737">
    <property type="term" value="C:cytoplasm"/>
    <property type="evidence" value="ECO:0007669"/>
    <property type="project" value="TreeGrafter"/>
</dbReference>
<accession>A0A1T4W5Y2</accession>
<feature type="binding site" evidence="5">
    <location>
        <position position="221"/>
    </location>
    <ligand>
        <name>a divalent metal cation</name>
        <dbReference type="ChEBI" id="CHEBI:60240"/>
        <label>1</label>
    </ligand>
</feature>
<dbReference type="PANTHER" id="PTHR13799">
    <property type="entry name" value="NGG1 INTERACTING FACTOR 3"/>
    <property type="match status" value="1"/>
</dbReference>
<name>A0A1T4W5Y2_9BACT</name>
<evidence type="ECO:0000256" key="5">
    <source>
        <dbReference type="PIRSR" id="PIRSR602678-1"/>
    </source>
</evidence>
<evidence type="ECO:0000256" key="3">
    <source>
        <dbReference type="ARBA" id="ARBA00022112"/>
    </source>
</evidence>
<dbReference type="Gene3D" id="3.40.1390.30">
    <property type="entry name" value="NIF3 (NGG1p interacting factor 3)-like"/>
    <property type="match status" value="2"/>
</dbReference>
<feature type="binding site" evidence="5">
    <location>
        <position position="102"/>
    </location>
    <ligand>
        <name>a divalent metal cation</name>
        <dbReference type="ChEBI" id="CHEBI:60240"/>
        <label>1</label>
    </ligand>
</feature>
<dbReference type="GO" id="GO:0046872">
    <property type="term" value="F:metal ion binding"/>
    <property type="evidence" value="ECO:0007669"/>
    <property type="project" value="UniProtKB-KW"/>
</dbReference>
<keyword evidence="7" id="KW-1185">Reference proteome</keyword>
<feature type="binding site" evidence="5">
    <location>
        <position position="65"/>
    </location>
    <ligand>
        <name>a divalent metal cation</name>
        <dbReference type="ChEBI" id="CHEBI:60240"/>
        <label>1</label>
    </ligand>
</feature>
<dbReference type="InterPro" id="IPR002678">
    <property type="entry name" value="DUF34/NIF3"/>
</dbReference>
<dbReference type="InterPro" id="IPR036069">
    <property type="entry name" value="DUF34/NIF3_sf"/>
</dbReference>
<comment type="similarity">
    <text evidence="1">Belongs to the GTP cyclohydrolase I type 2/NIF3 family.</text>
</comment>
<organism evidence="6 7">
    <name type="scientific">Desulfobaculum bizertense DSM 18034</name>
    <dbReference type="NCBI Taxonomy" id="1121442"/>
    <lineage>
        <taxon>Bacteria</taxon>
        <taxon>Pseudomonadati</taxon>
        <taxon>Thermodesulfobacteriota</taxon>
        <taxon>Desulfovibrionia</taxon>
        <taxon>Desulfovibrionales</taxon>
        <taxon>Desulfovibrionaceae</taxon>
        <taxon>Desulfobaculum</taxon>
    </lineage>
</organism>
<evidence type="ECO:0000256" key="1">
    <source>
        <dbReference type="ARBA" id="ARBA00006964"/>
    </source>
</evidence>
<reference evidence="6 7" key="1">
    <citation type="submission" date="2017-02" db="EMBL/GenBank/DDBJ databases">
        <authorList>
            <person name="Peterson S.W."/>
        </authorList>
    </citation>
    <scope>NUCLEOTIDE SEQUENCE [LARGE SCALE GENOMIC DNA]</scope>
    <source>
        <strain evidence="6 7">DSM 18034</strain>
    </source>
</reference>
<evidence type="ECO:0000313" key="7">
    <source>
        <dbReference type="Proteomes" id="UP000189733"/>
    </source>
</evidence>
<feature type="binding site" evidence="5">
    <location>
        <position position="64"/>
    </location>
    <ligand>
        <name>a divalent metal cation</name>
        <dbReference type="ChEBI" id="CHEBI:60240"/>
        <label>2</label>
    </ligand>
</feature>
<feature type="binding site" evidence="5">
    <location>
        <position position="225"/>
    </location>
    <ligand>
        <name>a divalent metal cation</name>
        <dbReference type="ChEBI" id="CHEBI:60240"/>
        <label>1</label>
    </ligand>
</feature>
<dbReference type="SUPFAM" id="SSF102705">
    <property type="entry name" value="NIF3 (NGG1p interacting factor 3)-like"/>
    <property type="match status" value="1"/>
</dbReference>
<gene>
    <name evidence="6" type="ORF">SAMN02745702_01673</name>
</gene>
<dbReference type="RefSeq" id="WP_078684968.1">
    <property type="nucleotide sequence ID" value="NZ_FUYA01000005.1"/>
</dbReference>
<dbReference type="Pfam" id="PF01784">
    <property type="entry name" value="DUF34_NIF3"/>
    <property type="match status" value="1"/>
</dbReference>
<proteinExistence type="inferred from homology"/>
<dbReference type="Proteomes" id="UP000189733">
    <property type="component" value="Unassembled WGS sequence"/>
</dbReference>
<comment type="subunit">
    <text evidence="2">Homohexamer.</text>
</comment>
<evidence type="ECO:0000313" key="6">
    <source>
        <dbReference type="EMBL" id="SKA72714.1"/>
    </source>
</evidence>
<evidence type="ECO:0000256" key="2">
    <source>
        <dbReference type="ARBA" id="ARBA00011643"/>
    </source>
</evidence>